<dbReference type="GO" id="GO:0004497">
    <property type="term" value="F:monooxygenase activity"/>
    <property type="evidence" value="ECO:0007669"/>
    <property type="project" value="UniProtKB-KW"/>
</dbReference>
<evidence type="ECO:0000313" key="3">
    <source>
        <dbReference type="Proteomes" id="UP000515312"/>
    </source>
</evidence>
<dbReference type="GO" id="GO:0005829">
    <property type="term" value="C:cytosol"/>
    <property type="evidence" value="ECO:0007669"/>
    <property type="project" value="TreeGrafter"/>
</dbReference>
<sequence length="95" mass="10890">MVSFTVRMRFADEDRPQISEILEKLATASRQEPGCVSYIPHWVDGDPNTVLIYEQYKDGKSLDAHRATSHFKQYAVAGLYQLMRERTVENLTAVV</sequence>
<dbReference type="InterPro" id="IPR050744">
    <property type="entry name" value="AI-2_Isomerase_LsrG"/>
</dbReference>
<dbReference type="PROSITE" id="PS51725">
    <property type="entry name" value="ABM"/>
    <property type="match status" value="1"/>
</dbReference>
<dbReference type="SUPFAM" id="SSF54909">
    <property type="entry name" value="Dimeric alpha+beta barrel"/>
    <property type="match status" value="1"/>
</dbReference>
<gene>
    <name evidence="2" type="ORF">H7849_19500</name>
</gene>
<dbReference type="AlphaFoldDB" id="A0A7G8BFD5"/>
<evidence type="ECO:0000313" key="2">
    <source>
        <dbReference type="EMBL" id="QNI31255.1"/>
    </source>
</evidence>
<dbReference type="RefSeq" id="WP_186741744.1">
    <property type="nucleotide sequence ID" value="NZ_CP060394.1"/>
</dbReference>
<dbReference type="PANTHER" id="PTHR33336">
    <property type="entry name" value="QUINOL MONOOXYGENASE YGIN-RELATED"/>
    <property type="match status" value="1"/>
</dbReference>
<dbReference type="InterPro" id="IPR007138">
    <property type="entry name" value="ABM_dom"/>
</dbReference>
<evidence type="ECO:0000259" key="1">
    <source>
        <dbReference type="PROSITE" id="PS51725"/>
    </source>
</evidence>
<dbReference type="KEGG" id="adin:H7849_19500"/>
<proteinExistence type="predicted"/>
<organism evidence="2 3">
    <name type="scientific">Alloacidobacterium dinghuense</name>
    <dbReference type="NCBI Taxonomy" id="2763107"/>
    <lineage>
        <taxon>Bacteria</taxon>
        <taxon>Pseudomonadati</taxon>
        <taxon>Acidobacteriota</taxon>
        <taxon>Terriglobia</taxon>
        <taxon>Terriglobales</taxon>
        <taxon>Acidobacteriaceae</taxon>
        <taxon>Alloacidobacterium</taxon>
    </lineage>
</organism>
<reference evidence="2 3" key="1">
    <citation type="submission" date="2020-08" db="EMBL/GenBank/DDBJ databases">
        <title>Edaphobacter telluris sp. nov. and Acidobacterium dinghuensis sp. nov., two acidobacteria isolated from forest soil.</title>
        <authorList>
            <person name="Fu J."/>
            <person name="Qiu L."/>
        </authorList>
    </citation>
    <scope>NUCLEOTIDE SEQUENCE [LARGE SCALE GENOMIC DNA]</scope>
    <source>
        <strain evidence="2">4Y35</strain>
    </source>
</reference>
<feature type="domain" description="ABM" evidence="1">
    <location>
        <begin position="2"/>
        <end position="95"/>
    </location>
</feature>
<accession>A0A7G8BFD5</accession>
<dbReference type="Gene3D" id="3.30.70.100">
    <property type="match status" value="1"/>
</dbReference>
<keyword evidence="2" id="KW-0503">Monooxygenase</keyword>
<keyword evidence="2" id="KW-0560">Oxidoreductase</keyword>
<protein>
    <submittedName>
        <fullName evidence="2">Antibiotic biosynthesis monooxygenase</fullName>
    </submittedName>
</protein>
<name>A0A7G8BFD5_9BACT</name>
<dbReference type="InterPro" id="IPR011008">
    <property type="entry name" value="Dimeric_a/b-barrel"/>
</dbReference>
<dbReference type="Proteomes" id="UP000515312">
    <property type="component" value="Chromosome"/>
</dbReference>
<keyword evidence="3" id="KW-1185">Reference proteome</keyword>
<dbReference type="Pfam" id="PF03992">
    <property type="entry name" value="ABM"/>
    <property type="match status" value="1"/>
</dbReference>
<dbReference type="PANTHER" id="PTHR33336:SF3">
    <property type="entry name" value="ABM DOMAIN-CONTAINING PROTEIN"/>
    <property type="match status" value="1"/>
</dbReference>
<dbReference type="EMBL" id="CP060394">
    <property type="protein sequence ID" value="QNI31255.1"/>
    <property type="molecule type" value="Genomic_DNA"/>
</dbReference>